<dbReference type="STRING" id="37752.IW18_11990"/>
<keyword evidence="1" id="KW-1133">Transmembrane helix</keyword>
<reference evidence="3 5" key="2">
    <citation type="submission" date="2016-11" db="EMBL/GenBank/DDBJ databases">
        <title>Whole genomes of Flavobacteriaceae.</title>
        <authorList>
            <person name="Stine C."/>
            <person name="Li C."/>
            <person name="Tadesse D."/>
        </authorList>
    </citation>
    <scope>NUCLEOTIDE SEQUENCE [LARGE SCALE GENOMIC DNA]</scope>
    <source>
        <strain evidence="3 5">ATCC 51468</strain>
    </source>
</reference>
<accession>A0A0D0EUT1</accession>
<feature type="transmembrane region" description="Helical" evidence="1">
    <location>
        <begin position="189"/>
        <end position="207"/>
    </location>
</feature>
<dbReference type="Gene3D" id="3.40.50.150">
    <property type="entry name" value="Vaccinia Virus protein VP39"/>
    <property type="match status" value="1"/>
</dbReference>
<dbReference type="SUPFAM" id="SSF53335">
    <property type="entry name" value="S-adenosyl-L-methionine-dependent methyltransferases"/>
    <property type="match status" value="1"/>
</dbReference>
<dbReference type="GO" id="GO:0032259">
    <property type="term" value="P:methylation"/>
    <property type="evidence" value="ECO:0007669"/>
    <property type="project" value="UniProtKB-KW"/>
</dbReference>
<proteinExistence type="predicted"/>
<evidence type="ECO:0000256" key="1">
    <source>
        <dbReference type="SAM" id="Phobius"/>
    </source>
</evidence>
<dbReference type="Pfam" id="PF13489">
    <property type="entry name" value="Methyltransf_23"/>
    <property type="match status" value="1"/>
</dbReference>
<dbReference type="Proteomes" id="UP000198302">
    <property type="component" value="Unassembled WGS sequence"/>
</dbReference>
<gene>
    <name evidence="3" type="ORF">B0A73_06825</name>
    <name evidence="2" type="ORF">IW18_11990</name>
</gene>
<dbReference type="OrthoDB" id="8773442at2"/>
<name>A0A0D0EUT1_9FLAO</name>
<dbReference type="PANTHER" id="PTHR43861">
    <property type="entry name" value="TRANS-ACONITATE 2-METHYLTRANSFERASE-RELATED"/>
    <property type="match status" value="1"/>
</dbReference>
<dbReference type="EMBL" id="MUGX01000009">
    <property type="protein sequence ID" value="OXA89285.1"/>
    <property type="molecule type" value="Genomic_DNA"/>
</dbReference>
<dbReference type="EMBL" id="JPRK01000009">
    <property type="protein sequence ID" value="KIO52648.1"/>
    <property type="molecule type" value="Genomic_DNA"/>
</dbReference>
<sequence>MNYDNKPDHYYSKVRFEMLKYLPDHATKILEVGCGNGCFGELIKKDNNKEVWGIEMMPEEGEKAKKVLDKAFVGMCEDFINDLPDNYFDAIYFNDVLEHVYDPYALLKEIKKKLSDKGVVISSIPNIRYHNQMTMFLWKKDWKYEQHGVMDFTHMRFFTGKSIKRMYEEAGYVVKTNEGIRRTKSLKPYLFNILFLFTQMDIFYLQYATVASKS</sequence>
<comment type="caution">
    <text evidence="2">The sequence shown here is derived from an EMBL/GenBank/DDBJ whole genome shotgun (WGS) entry which is preliminary data.</text>
</comment>
<organism evidence="2 4">
    <name type="scientific">Flavobacterium hibernum</name>
    <dbReference type="NCBI Taxonomy" id="37752"/>
    <lineage>
        <taxon>Bacteria</taxon>
        <taxon>Pseudomonadati</taxon>
        <taxon>Bacteroidota</taxon>
        <taxon>Flavobacteriia</taxon>
        <taxon>Flavobacteriales</taxon>
        <taxon>Flavobacteriaceae</taxon>
        <taxon>Flavobacterium</taxon>
    </lineage>
</organism>
<dbReference type="PANTHER" id="PTHR43861:SF6">
    <property type="entry name" value="METHYLTRANSFERASE TYPE 11"/>
    <property type="match status" value="1"/>
</dbReference>
<keyword evidence="2" id="KW-0489">Methyltransferase</keyword>
<dbReference type="RefSeq" id="WP_041517986.1">
    <property type="nucleotide sequence ID" value="NZ_JPRK01000009.1"/>
</dbReference>
<dbReference type="CDD" id="cd02440">
    <property type="entry name" value="AdoMet_MTases"/>
    <property type="match status" value="1"/>
</dbReference>
<evidence type="ECO:0000313" key="3">
    <source>
        <dbReference type="EMBL" id="OXA89285.1"/>
    </source>
</evidence>
<dbReference type="InterPro" id="IPR029063">
    <property type="entry name" value="SAM-dependent_MTases_sf"/>
</dbReference>
<evidence type="ECO:0000313" key="4">
    <source>
        <dbReference type="Proteomes" id="UP000032061"/>
    </source>
</evidence>
<dbReference type="AlphaFoldDB" id="A0A0D0EUT1"/>
<keyword evidence="1" id="KW-0472">Membrane</keyword>
<dbReference type="Proteomes" id="UP000032061">
    <property type="component" value="Unassembled WGS sequence"/>
</dbReference>
<keyword evidence="5" id="KW-1185">Reference proteome</keyword>
<keyword evidence="1" id="KW-0812">Transmembrane</keyword>
<reference evidence="2 4" key="1">
    <citation type="submission" date="2015-01" db="EMBL/GenBank/DDBJ databases">
        <title>Genome of Flavobacterium hibernum DSM 12611.</title>
        <authorList>
            <person name="Stropko S.J."/>
            <person name="Pipes S.E."/>
            <person name="Newman J.D."/>
        </authorList>
    </citation>
    <scope>NUCLEOTIDE SEQUENCE [LARGE SCALE GENOMIC DNA]</scope>
    <source>
        <strain evidence="2 4">DSM 12611</strain>
    </source>
</reference>
<dbReference type="GO" id="GO:0008168">
    <property type="term" value="F:methyltransferase activity"/>
    <property type="evidence" value="ECO:0007669"/>
    <property type="project" value="UniProtKB-KW"/>
</dbReference>
<protein>
    <submittedName>
        <fullName evidence="2">Methyltransferase</fullName>
    </submittedName>
</protein>
<keyword evidence="2" id="KW-0808">Transferase</keyword>
<evidence type="ECO:0000313" key="2">
    <source>
        <dbReference type="EMBL" id="KIO52648.1"/>
    </source>
</evidence>
<evidence type="ECO:0000313" key="5">
    <source>
        <dbReference type="Proteomes" id="UP000198302"/>
    </source>
</evidence>